<gene>
    <name evidence="1" type="ORF">RhiirC2_781764</name>
</gene>
<sequence length="224" mass="27176">MLVNIIKLIDIFEPKYGVFKTSDYNLNLKERRSKYKKYKFILCEKCSNDIYKWDYCCTYCYNKETDVTKIAYIKFGLKFGIFKISDYNLDLEERRKKYMIYDNILCEKYNNYIYIEDCYCTSCYDKETDLVKKGHMKFGPKFGIFKTSDYNLDLEERRKKYMDYDNILCEKCSNDIYIEDCYCTSCYDKETDLVKKGHMKFGPKFGIFKTSDYNLDLEERRKNT</sequence>
<dbReference type="AlphaFoldDB" id="A0A2N1N4I2"/>
<reference evidence="1 2" key="1">
    <citation type="submission" date="2016-04" db="EMBL/GenBank/DDBJ databases">
        <title>Genome analyses suggest a sexual origin of heterokaryosis in a supposedly ancient asexual fungus.</title>
        <authorList>
            <person name="Ropars J."/>
            <person name="Sedzielewska K."/>
            <person name="Noel J."/>
            <person name="Charron P."/>
            <person name="Farinelli L."/>
            <person name="Marton T."/>
            <person name="Kruger M."/>
            <person name="Pelin A."/>
            <person name="Brachmann A."/>
            <person name="Corradi N."/>
        </authorList>
    </citation>
    <scope>NUCLEOTIDE SEQUENCE [LARGE SCALE GENOMIC DNA]</scope>
    <source>
        <strain evidence="1 2">C2</strain>
    </source>
</reference>
<dbReference type="Proteomes" id="UP000233469">
    <property type="component" value="Unassembled WGS sequence"/>
</dbReference>
<proteinExistence type="predicted"/>
<dbReference type="EMBL" id="LLXL01000798">
    <property type="protein sequence ID" value="PKK68812.1"/>
    <property type="molecule type" value="Genomic_DNA"/>
</dbReference>
<name>A0A2N1N4I2_9GLOM</name>
<reference evidence="1 2" key="2">
    <citation type="submission" date="2017-10" db="EMBL/GenBank/DDBJ databases">
        <title>Extensive intraspecific genome diversity in a model arbuscular mycorrhizal fungus.</title>
        <authorList>
            <person name="Chen E.C.H."/>
            <person name="Morin E."/>
            <person name="Baudet D."/>
            <person name="Noel J."/>
            <person name="Ndikumana S."/>
            <person name="Charron P."/>
            <person name="St-Onge C."/>
            <person name="Giorgi J."/>
            <person name="Grigoriev I.V."/>
            <person name="Roux C."/>
            <person name="Martin F.M."/>
            <person name="Corradi N."/>
        </authorList>
    </citation>
    <scope>NUCLEOTIDE SEQUENCE [LARGE SCALE GENOMIC DNA]</scope>
    <source>
        <strain evidence="1 2">C2</strain>
    </source>
</reference>
<dbReference type="VEuPathDB" id="FungiDB:FUN_002280"/>
<accession>A0A2N1N4I2</accession>
<protein>
    <submittedName>
        <fullName evidence="1">Uncharacterized protein</fullName>
    </submittedName>
</protein>
<comment type="caution">
    <text evidence="1">The sequence shown here is derived from an EMBL/GenBank/DDBJ whole genome shotgun (WGS) entry which is preliminary data.</text>
</comment>
<evidence type="ECO:0000313" key="2">
    <source>
        <dbReference type="Proteomes" id="UP000233469"/>
    </source>
</evidence>
<evidence type="ECO:0000313" key="1">
    <source>
        <dbReference type="EMBL" id="PKK68812.1"/>
    </source>
</evidence>
<organism evidence="1 2">
    <name type="scientific">Rhizophagus irregularis</name>
    <dbReference type="NCBI Taxonomy" id="588596"/>
    <lineage>
        <taxon>Eukaryota</taxon>
        <taxon>Fungi</taxon>
        <taxon>Fungi incertae sedis</taxon>
        <taxon>Mucoromycota</taxon>
        <taxon>Glomeromycotina</taxon>
        <taxon>Glomeromycetes</taxon>
        <taxon>Glomerales</taxon>
        <taxon>Glomeraceae</taxon>
        <taxon>Rhizophagus</taxon>
    </lineage>
</organism>